<name>A0A6J5SP47_9CAUD</name>
<organism evidence="1">
    <name type="scientific">uncultured Caudovirales phage</name>
    <dbReference type="NCBI Taxonomy" id="2100421"/>
    <lineage>
        <taxon>Viruses</taxon>
        <taxon>Duplodnaviria</taxon>
        <taxon>Heunggongvirae</taxon>
        <taxon>Uroviricota</taxon>
        <taxon>Caudoviricetes</taxon>
        <taxon>Peduoviridae</taxon>
        <taxon>Maltschvirus</taxon>
        <taxon>Maltschvirus maltsch</taxon>
    </lineage>
</organism>
<reference evidence="1" key="1">
    <citation type="submission" date="2020-05" db="EMBL/GenBank/DDBJ databases">
        <authorList>
            <person name="Chiriac C."/>
            <person name="Salcher M."/>
            <person name="Ghai R."/>
            <person name="Kavagutti S V."/>
        </authorList>
    </citation>
    <scope>NUCLEOTIDE SEQUENCE</scope>
</reference>
<accession>A0A6J5SP47</accession>
<proteinExistence type="predicted"/>
<gene>
    <name evidence="1" type="ORF">UFOVP1502_7</name>
</gene>
<dbReference type="EMBL" id="LR797441">
    <property type="protein sequence ID" value="CAB4217039.1"/>
    <property type="molecule type" value="Genomic_DNA"/>
</dbReference>
<protein>
    <submittedName>
        <fullName evidence="1">Uncharacterized protein</fullName>
    </submittedName>
</protein>
<sequence length="91" mass="10981">MKMDEQDFDMITTTSMEWGTHWIDQAPRFEMMEGEVIDFAWAMGYWVDDYKAVILAKNYLMQQGEEFQVYIDTITDDFLIVTNYRTKGWRK</sequence>
<evidence type="ECO:0000313" key="1">
    <source>
        <dbReference type="EMBL" id="CAB4217039.1"/>
    </source>
</evidence>